<dbReference type="GO" id="GO:0000981">
    <property type="term" value="F:DNA-binding transcription factor activity, RNA polymerase II-specific"/>
    <property type="evidence" value="ECO:0007669"/>
    <property type="project" value="InterPro"/>
</dbReference>
<dbReference type="InterPro" id="IPR036864">
    <property type="entry name" value="Zn2-C6_fun-type_DNA-bd_sf"/>
</dbReference>
<evidence type="ECO:0000256" key="3">
    <source>
        <dbReference type="SAM" id="MobiDB-lite"/>
    </source>
</evidence>
<proteinExistence type="predicted"/>
<dbReference type="GO" id="GO:0006351">
    <property type="term" value="P:DNA-templated transcription"/>
    <property type="evidence" value="ECO:0007669"/>
    <property type="project" value="InterPro"/>
</dbReference>
<dbReference type="EMBL" id="MU003889">
    <property type="protein sequence ID" value="KAF2716174.1"/>
    <property type="molecule type" value="Genomic_DNA"/>
</dbReference>
<protein>
    <recommendedName>
        <fullName evidence="4">Zn(2)-C6 fungal-type domain-containing protein</fullName>
    </recommendedName>
</protein>
<dbReference type="Gene3D" id="4.10.240.10">
    <property type="entry name" value="Zn(2)-C6 fungal-type DNA-binding domain"/>
    <property type="match status" value="1"/>
</dbReference>
<gene>
    <name evidence="5" type="ORF">K431DRAFT_279470</name>
</gene>
<feature type="region of interest" description="Disordered" evidence="3">
    <location>
        <begin position="630"/>
        <end position="657"/>
    </location>
</feature>
<dbReference type="GO" id="GO:0003677">
    <property type="term" value="F:DNA binding"/>
    <property type="evidence" value="ECO:0007669"/>
    <property type="project" value="InterPro"/>
</dbReference>
<dbReference type="InterPro" id="IPR007219">
    <property type="entry name" value="XnlR_reg_dom"/>
</dbReference>
<dbReference type="Proteomes" id="UP000799441">
    <property type="component" value="Unassembled WGS sequence"/>
</dbReference>
<dbReference type="GO" id="GO:0008270">
    <property type="term" value="F:zinc ion binding"/>
    <property type="evidence" value="ECO:0007669"/>
    <property type="project" value="InterPro"/>
</dbReference>
<dbReference type="InterPro" id="IPR001138">
    <property type="entry name" value="Zn2Cys6_DnaBD"/>
</dbReference>
<dbReference type="PANTHER" id="PTHR46910:SF23">
    <property type="entry name" value="THIAMINE REPRESSIBLE GENES REGULATORY PROTEIN THI1"/>
    <property type="match status" value="1"/>
</dbReference>
<keyword evidence="6" id="KW-1185">Reference proteome</keyword>
<name>A0A9P4UJA8_9PEZI</name>
<dbReference type="CDD" id="cd00067">
    <property type="entry name" value="GAL4"/>
    <property type="match status" value="1"/>
</dbReference>
<dbReference type="SMART" id="SM00066">
    <property type="entry name" value="GAL4"/>
    <property type="match status" value="1"/>
</dbReference>
<accession>A0A9P4UJA8</accession>
<evidence type="ECO:0000256" key="1">
    <source>
        <dbReference type="ARBA" id="ARBA00022723"/>
    </source>
</evidence>
<dbReference type="Pfam" id="PF00172">
    <property type="entry name" value="Zn_clus"/>
    <property type="match status" value="1"/>
</dbReference>
<keyword evidence="2" id="KW-0539">Nucleus</keyword>
<keyword evidence="1" id="KW-0479">Metal-binding</keyword>
<dbReference type="InterPro" id="IPR050987">
    <property type="entry name" value="AtrR-like"/>
</dbReference>
<dbReference type="SUPFAM" id="SSF57701">
    <property type="entry name" value="Zn2/Cys6 DNA-binding domain"/>
    <property type="match status" value="1"/>
</dbReference>
<dbReference type="OrthoDB" id="3266505at2759"/>
<dbReference type="PANTHER" id="PTHR46910">
    <property type="entry name" value="TRANSCRIPTION FACTOR PDR1"/>
    <property type="match status" value="1"/>
</dbReference>
<dbReference type="PROSITE" id="PS00463">
    <property type="entry name" value="ZN2_CY6_FUNGAL_1"/>
    <property type="match status" value="1"/>
</dbReference>
<organism evidence="5 6">
    <name type="scientific">Polychaeton citri CBS 116435</name>
    <dbReference type="NCBI Taxonomy" id="1314669"/>
    <lineage>
        <taxon>Eukaryota</taxon>
        <taxon>Fungi</taxon>
        <taxon>Dikarya</taxon>
        <taxon>Ascomycota</taxon>
        <taxon>Pezizomycotina</taxon>
        <taxon>Dothideomycetes</taxon>
        <taxon>Dothideomycetidae</taxon>
        <taxon>Capnodiales</taxon>
        <taxon>Capnodiaceae</taxon>
        <taxon>Polychaeton</taxon>
    </lineage>
</organism>
<dbReference type="CDD" id="cd12148">
    <property type="entry name" value="fungal_TF_MHR"/>
    <property type="match status" value="1"/>
</dbReference>
<dbReference type="PROSITE" id="PS50048">
    <property type="entry name" value="ZN2_CY6_FUNGAL_2"/>
    <property type="match status" value="1"/>
</dbReference>
<evidence type="ECO:0000313" key="6">
    <source>
        <dbReference type="Proteomes" id="UP000799441"/>
    </source>
</evidence>
<dbReference type="AlphaFoldDB" id="A0A9P4UJA8"/>
<evidence type="ECO:0000313" key="5">
    <source>
        <dbReference type="EMBL" id="KAF2716174.1"/>
    </source>
</evidence>
<feature type="domain" description="Zn(2)-C6 fungal-type" evidence="4">
    <location>
        <begin position="25"/>
        <end position="54"/>
    </location>
</feature>
<dbReference type="Pfam" id="PF04082">
    <property type="entry name" value="Fungal_trans"/>
    <property type="match status" value="1"/>
</dbReference>
<reference evidence="5" key="1">
    <citation type="journal article" date="2020" name="Stud. Mycol.">
        <title>101 Dothideomycetes genomes: a test case for predicting lifestyles and emergence of pathogens.</title>
        <authorList>
            <person name="Haridas S."/>
            <person name="Albert R."/>
            <person name="Binder M."/>
            <person name="Bloem J."/>
            <person name="Labutti K."/>
            <person name="Salamov A."/>
            <person name="Andreopoulos B."/>
            <person name="Baker S."/>
            <person name="Barry K."/>
            <person name="Bills G."/>
            <person name="Bluhm B."/>
            <person name="Cannon C."/>
            <person name="Castanera R."/>
            <person name="Culley D."/>
            <person name="Daum C."/>
            <person name="Ezra D."/>
            <person name="Gonzalez J."/>
            <person name="Henrissat B."/>
            <person name="Kuo A."/>
            <person name="Liang C."/>
            <person name="Lipzen A."/>
            <person name="Lutzoni F."/>
            <person name="Magnuson J."/>
            <person name="Mondo S."/>
            <person name="Nolan M."/>
            <person name="Ohm R."/>
            <person name="Pangilinan J."/>
            <person name="Park H.-J."/>
            <person name="Ramirez L."/>
            <person name="Alfaro M."/>
            <person name="Sun H."/>
            <person name="Tritt A."/>
            <person name="Yoshinaga Y."/>
            <person name="Zwiers L.-H."/>
            <person name="Turgeon B."/>
            <person name="Goodwin S."/>
            <person name="Spatafora J."/>
            <person name="Crous P."/>
            <person name="Grigoriev I."/>
        </authorList>
    </citation>
    <scope>NUCLEOTIDE SEQUENCE</scope>
    <source>
        <strain evidence="5">CBS 116435</strain>
    </source>
</reference>
<evidence type="ECO:0000259" key="4">
    <source>
        <dbReference type="PROSITE" id="PS50048"/>
    </source>
</evidence>
<evidence type="ECO:0000256" key="2">
    <source>
        <dbReference type="ARBA" id="ARBA00023242"/>
    </source>
</evidence>
<sequence length="713" mass="80709">MDVEHPRPAKKRYLAAEERQRAVRACDECRRLKEKCEDGSPCRRCRHLRRACEFKASPTVADKRGSGFADSLYELRERLRCMESILKHHFPDLSLDIDSLRRSCDSLPLLLPSRPLQPDTEEQVTEALPNSPGIEDEDCTVDYVDGTTTHYSGEFSYWNFSMHVKRNIDELMAKSDVQSSENANRIPDFIRVGEANPESTAILDIVAMLPPRPVAIFLANVFFKHAVNVYYYVDQHWVSGMVNEMYKIPTRLQSKDVTAACAVVMVLAVGTQYAHLESPKRYSSIGAGVTASSNLQSDLEIDIGSIFYSQVAKLLSEVIHSGSLLSVQVFLLLGLYSLPVDASGLGYIYLNMAVKLAIQNGMHRKSSHGAFDSNTKNLRRRIWWTAYCLERLFLRKCPRSEIKMSLDRIKKLKMQMSERWSIPRCNATSTSTTLPIVRTRAEIHSRLEYCLLEMFIGRPFLLSHRQEKARFQLKAASAVSAPSGMPRTEEAASRMQWEFLIEDCVTAAKEAIDICHKMQKGRLGLARSSYVEYSSCRASLLVLIAYSISYRTNQFSSILQSGLEAIREMAPGDSARSEVSLLETLEAALHRLHVFDLMPNQSVTTEAKRSAQEGYEGFLNWWKEMRTSSKSRNESTASNDEGAEGVTEQNRESCTRAVPMRNDAPMANLRNDFNIDDYHCDLDSLYMDRNLAFFSLDFGDHGCPEKDLFGSLL</sequence>
<comment type="caution">
    <text evidence="5">The sequence shown here is derived from an EMBL/GenBank/DDBJ whole genome shotgun (WGS) entry which is preliminary data.</text>
</comment>